<feature type="transmembrane region" description="Helical" evidence="1">
    <location>
        <begin position="343"/>
        <end position="365"/>
    </location>
</feature>
<protein>
    <submittedName>
        <fullName evidence="2">Uncharacterized protein</fullName>
    </submittedName>
</protein>
<dbReference type="RefSeq" id="XP_002180478.1">
    <property type="nucleotide sequence ID" value="XM_002180442.1"/>
</dbReference>
<organism evidence="2 3">
    <name type="scientific">Phaeodactylum tricornutum (strain CCAP 1055/1)</name>
    <dbReference type="NCBI Taxonomy" id="556484"/>
    <lineage>
        <taxon>Eukaryota</taxon>
        <taxon>Sar</taxon>
        <taxon>Stramenopiles</taxon>
        <taxon>Ochrophyta</taxon>
        <taxon>Bacillariophyta</taxon>
        <taxon>Bacillariophyceae</taxon>
        <taxon>Bacillariophycidae</taxon>
        <taxon>Naviculales</taxon>
        <taxon>Phaeodactylaceae</taxon>
        <taxon>Phaeodactylum</taxon>
    </lineage>
</organism>
<proteinExistence type="predicted"/>
<dbReference type="InParanoid" id="B7G0H7"/>
<dbReference type="HOGENOM" id="CLU_426107_0_0_1"/>
<evidence type="ECO:0000313" key="3">
    <source>
        <dbReference type="Proteomes" id="UP000000759"/>
    </source>
</evidence>
<dbReference type="KEGG" id="pti:PHATRDRAFT_46222"/>
<dbReference type="EMBL" id="CM000612">
    <property type="protein sequence ID" value="EEC47886.1"/>
    <property type="molecule type" value="Genomic_DNA"/>
</dbReference>
<reference evidence="2 3" key="1">
    <citation type="journal article" date="2008" name="Nature">
        <title>The Phaeodactylum genome reveals the evolutionary history of diatom genomes.</title>
        <authorList>
            <person name="Bowler C."/>
            <person name="Allen A.E."/>
            <person name="Badger J.H."/>
            <person name="Grimwood J."/>
            <person name="Jabbari K."/>
            <person name="Kuo A."/>
            <person name="Maheswari U."/>
            <person name="Martens C."/>
            <person name="Maumus F."/>
            <person name="Otillar R.P."/>
            <person name="Rayko E."/>
            <person name="Salamov A."/>
            <person name="Vandepoele K."/>
            <person name="Beszteri B."/>
            <person name="Gruber A."/>
            <person name="Heijde M."/>
            <person name="Katinka M."/>
            <person name="Mock T."/>
            <person name="Valentin K."/>
            <person name="Verret F."/>
            <person name="Berges J.A."/>
            <person name="Brownlee C."/>
            <person name="Cadoret J.P."/>
            <person name="Chiovitti A."/>
            <person name="Choi C.J."/>
            <person name="Coesel S."/>
            <person name="De Martino A."/>
            <person name="Detter J.C."/>
            <person name="Durkin C."/>
            <person name="Falciatore A."/>
            <person name="Fournet J."/>
            <person name="Haruta M."/>
            <person name="Huysman M.J."/>
            <person name="Jenkins B.D."/>
            <person name="Jiroutova K."/>
            <person name="Jorgensen R.E."/>
            <person name="Joubert Y."/>
            <person name="Kaplan A."/>
            <person name="Kroger N."/>
            <person name="Kroth P.G."/>
            <person name="La Roche J."/>
            <person name="Lindquist E."/>
            <person name="Lommer M."/>
            <person name="Martin-Jezequel V."/>
            <person name="Lopez P.J."/>
            <person name="Lucas S."/>
            <person name="Mangogna M."/>
            <person name="McGinnis K."/>
            <person name="Medlin L.K."/>
            <person name="Montsant A."/>
            <person name="Oudot-Le Secq M.P."/>
            <person name="Napoli C."/>
            <person name="Obornik M."/>
            <person name="Parker M.S."/>
            <person name="Petit J.L."/>
            <person name="Porcel B.M."/>
            <person name="Poulsen N."/>
            <person name="Robison M."/>
            <person name="Rychlewski L."/>
            <person name="Rynearson T.A."/>
            <person name="Schmutz J."/>
            <person name="Shapiro H."/>
            <person name="Siaut M."/>
            <person name="Stanley M."/>
            <person name="Sussman M.R."/>
            <person name="Taylor A.R."/>
            <person name="Vardi A."/>
            <person name="von Dassow P."/>
            <person name="Vyverman W."/>
            <person name="Willis A."/>
            <person name="Wyrwicz L.S."/>
            <person name="Rokhsar D.S."/>
            <person name="Weissenbach J."/>
            <person name="Armbrust E.V."/>
            <person name="Green B.R."/>
            <person name="Van de Peer Y."/>
            <person name="Grigoriev I.V."/>
        </authorList>
    </citation>
    <scope>NUCLEOTIDE SEQUENCE [LARGE SCALE GENOMIC DNA]</scope>
    <source>
        <strain evidence="2 3">CCAP 1055/1</strain>
    </source>
</reference>
<feature type="transmembrane region" description="Helical" evidence="1">
    <location>
        <begin position="289"/>
        <end position="308"/>
    </location>
</feature>
<sequence>MPTTGQMIGYTAMLGVAFLAGRLDINVKNHMATVSRLVQQSLRLEAVSKMERSETIHVAWQLQHVHDEATELTQKAQQDSYRAKVEEDVYAARSRQRGDYYEFLAEHDRVAADNLYTQRNNTELRHAQILANISQELRQREHVLQELREINPGACGWAVIKSICDVVGHTARLQHQAEDELVQIHKDWQRARDMERNEYLEELVAELLQGHANKYNETANDLFQVADLWDQRAEQARQQATAENVTAVALQHEEAMLQHELDQEIAWTHNNSSASETTMEKAGAQRRAAAWDALGAMILSLAALVFFTRHAVPRTVALFQTTRAWIMDQKGLHYDNTHDTPEAFWRTLSFVVQHTLIFLLCLGLVTRGADNWMSSLSSYGRRERAVLILCFSLDAAAVQTVFLHVLPYMLMFPFAAQNWRRLAIFYAKRLVLLTFLFVIEFLLVWMVVGDTAASSVMNAVSSIWFRLLVAVSLLWHAISFQPPFLSDEASTVLLDQDANNEDESLSEVSPLRDNSSFGSTTTERAMLQMQFGPNAHYSHPSDSAGSRTLSSRTPILDDSFLEEFTRLLVPLELLIVTCMVNIARDSFTKIWQVPVLLEFCLLGSLAMVAGAFWYRATTANTVSGSDVERVSSNKFHNLEIVAV</sequence>
<dbReference type="Proteomes" id="UP000000759">
    <property type="component" value="Chromosome 9"/>
</dbReference>
<reference evidence="3" key="2">
    <citation type="submission" date="2008-08" db="EMBL/GenBank/DDBJ databases">
        <authorList>
            <consortium name="Diatom Consortium"/>
            <person name="Grigoriev I."/>
            <person name="Grimwood J."/>
            <person name="Kuo A."/>
            <person name="Otillar R.P."/>
            <person name="Salamov A."/>
            <person name="Detter J.C."/>
            <person name="Lindquist E."/>
            <person name="Shapiro H."/>
            <person name="Lucas S."/>
            <person name="Glavina del Rio T."/>
            <person name="Pitluck S."/>
            <person name="Rokhsar D."/>
            <person name="Bowler C."/>
        </authorList>
    </citation>
    <scope>GENOME REANNOTATION</scope>
    <source>
        <strain evidence="3">CCAP 1055/1</strain>
    </source>
</reference>
<feature type="transmembrane region" description="Helical" evidence="1">
    <location>
        <begin position="6"/>
        <end position="25"/>
    </location>
</feature>
<evidence type="ECO:0000313" key="2">
    <source>
        <dbReference type="EMBL" id="EEC47886.1"/>
    </source>
</evidence>
<dbReference type="GeneID" id="7201288"/>
<keyword evidence="1" id="KW-1133">Transmembrane helix</keyword>
<evidence type="ECO:0000256" key="1">
    <source>
        <dbReference type="SAM" id="Phobius"/>
    </source>
</evidence>
<keyword evidence="3" id="KW-1185">Reference proteome</keyword>
<feature type="transmembrane region" description="Helical" evidence="1">
    <location>
        <begin position="595"/>
        <end position="614"/>
    </location>
</feature>
<feature type="transmembrane region" description="Helical" evidence="1">
    <location>
        <begin position="386"/>
        <end position="410"/>
    </location>
</feature>
<keyword evidence="1" id="KW-0472">Membrane</keyword>
<feature type="transmembrane region" description="Helical" evidence="1">
    <location>
        <begin position="460"/>
        <end position="478"/>
    </location>
</feature>
<keyword evidence="1" id="KW-0812">Transmembrane</keyword>
<gene>
    <name evidence="2" type="ORF">PHATRDRAFT_46222</name>
</gene>
<dbReference type="AlphaFoldDB" id="B7G0H7"/>
<accession>B7G0H7</accession>
<dbReference type="PaxDb" id="2850-Phatr46222"/>
<feature type="transmembrane region" description="Helical" evidence="1">
    <location>
        <begin position="430"/>
        <end position="448"/>
    </location>
</feature>
<name>B7G0H7_PHATC</name>